<dbReference type="EMBL" id="FUXM01000013">
    <property type="protein sequence ID" value="SJZ94679.1"/>
    <property type="molecule type" value="Genomic_DNA"/>
</dbReference>
<sequence length="89" mass="10452">MMMGRWFGGWGYDPFIDGGGWWMMGIGMLFNILFWGALIYLAIRFLNKSSVNGFDGNQSENPEEILRKRYARSEITREEYQQMLADLKK</sequence>
<accession>A0A1T4PTA6</accession>
<keyword evidence="1" id="KW-0812">Transmembrane</keyword>
<evidence type="ECO:0000256" key="1">
    <source>
        <dbReference type="SAM" id="Phobius"/>
    </source>
</evidence>
<feature type="transmembrane region" description="Helical" evidence="1">
    <location>
        <begin position="20"/>
        <end position="43"/>
    </location>
</feature>
<dbReference type="Pfam" id="PF09851">
    <property type="entry name" value="SHOCT"/>
    <property type="match status" value="1"/>
</dbReference>
<organism evidence="3 4">
    <name type="scientific">Carboxydocella sporoproducens DSM 16521</name>
    <dbReference type="NCBI Taxonomy" id="1121270"/>
    <lineage>
        <taxon>Bacteria</taxon>
        <taxon>Bacillati</taxon>
        <taxon>Bacillota</taxon>
        <taxon>Clostridia</taxon>
        <taxon>Eubacteriales</taxon>
        <taxon>Clostridiales Family XVI. Incertae Sedis</taxon>
        <taxon>Carboxydocella</taxon>
    </lineage>
</organism>
<keyword evidence="4" id="KW-1185">Reference proteome</keyword>
<dbReference type="Proteomes" id="UP000189933">
    <property type="component" value="Unassembled WGS sequence"/>
</dbReference>
<dbReference type="OrthoDB" id="5461404at2"/>
<protein>
    <submittedName>
        <fullName evidence="3">Putative membrane protein</fullName>
    </submittedName>
</protein>
<evidence type="ECO:0000259" key="2">
    <source>
        <dbReference type="Pfam" id="PF09851"/>
    </source>
</evidence>
<proteinExistence type="predicted"/>
<dbReference type="InterPro" id="IPR018649">
    <property type="entry name" value="SHOCT"/>
</dbReference>
<dbReference type="AlphaFoldDB" id="A0A1T4PTA6"/>
<feature type="domain" description="SHOCT" evidence="2">
    <location>
        <begin position="62"/>
        <end position="87"/>
    </location>
</feature>
<keyword evidence="1" id="KW-1133">Transmembrane helix</keyword>
<keyword evidence="1" id="KW-0472">Membrane</keyword>
<name>A0A1T4PTA6_9FIRM</name>
<evidence type="ECO:0000313" key="4">
    <source>
        <dbReference type="Proteomes" id="UP000189933"/>
    </source>
</evidence>
<evidence type="ECO:0000313" key="3">
    <source>
        <dbReference type="EMBL" id="SJZ94679.1"/>
    </source>
</evidence>
<gene>
    <name evidence="3" type="ORF">SAMN02745885_01405</name>
</gene>
<reference evidence="4" key="1">
    <citation type="submission" date="2017-02" db="EMBL/GenBank/DDBJ databases">
        <authorList>
            <person name="Varghese N."/>
            <person name="Submissions S."/>
        </authorList>
    </citation>
    <scope>NUCLEOTIDE SEQUENCE [LARGE SCALE GENOMIC DNA]</scope>
    <source>
        <strain evidence="4">DSM 16521</strain>
    </source>
</reference>
<dbReference type="RefSeq" id="WP_078665471.1">
    <property type="nucleotide sequence ID" value="NZ_FUXM01000013.1"/>
</dbReference>